<sequence>MSRIYVYPRFSTLGAFGFRGGGPGLGNLFFSYARALLFAKERNYTLINPSWATFKLGPFLRRERDARLYLQIFKPRGISGLRKTLLLLTRRKVAEEKVLKSDAPGGAIVLTHGLGNFFADIAHEREFLADEFRNMLRMQDFARIRAFGALGIGVHVRLGDFHQHQRVPLAWYVAMIRKIRLATAVQVPVAVASDGSDADLAELLRVPGVQRLNSNAVVDMFSLAQSKVILASNSTFSAWAAFLGHVPILWARRDEPFRHIFTDGTINEVLAAEDNLPSRLGEYLRRVFR</sequence>
<dbReference type="EMBL" id="MHKX01000022">
    <property type="protein sequence ID" value="OGY97818.1"/>
    <property type="molecule type" value="Genomic_DNA"/>
</dbReference>
<proteinExistence type="predicted"/>
<organism evidence="1 2">
    <name type="scientific">Candidatus Liptonbacteria bacterium RIFCSPHIGHO2_01_FULL_57_28</name>
    <dbReference type="NCBI Taxonomy" id="1798647"/>
    <lineage>
        <taxon>Bacteria</taxon>
        <taxon>Candidatus Liptoniibacteriota</taxon>
    </lineage>
</organism>
<comment type="caution">
    <text evidence="1">The sequence shown here is derived from an EMBL/GenBank/DDBJ whole genome shotgun (WGS) entry which is preliminary data.</text>
</comment>
<evidence type="ECO:0008006" key="3">
    <source>
        <dbReference type="Google" id="ProtNLM"/>
    </source>
</evidence>
<evidence type="ECO:0000313" key="2">
    <source>
        <dbReference type="Proteomes" id="UP000179059"/>
    </source>
</evidence>
<evidence type="ECO:0000313" key="1">
    <source>
        <dbReference type="EMBL" id="OGY97818.1"/>
    </source>
</evidence>
<reference evidence="1 2" key="1">
    <citation type="journal article" date="2016" name="Nat. Commun.">
        <title>Thousands of microbial genomes shed light on interconnected biogeochemical processes in an aquifer system.</title>
        <authorList>
            <person name="Anantharaman K."/>
            <person name="Brown C.T."/>
            <person name="Hug L.A."/>
            <person name="Sharon I."/>
            <person name="Castelle C.J."/>
            <person name="Probst A.J."/>
            <person name="Thomas B.C."/>
            <person name="Singh A."/>
            <person name="Wilkins M.J."/>
            <person name="Karaoz U."/>
            <person name="Brodie E.L."/>
            <person name="Williams K.H."/>
            <person name="Hubbard S.S."/>
            <person name="Banfield J.F."/>
        </authorList>
    </citation>
    <scope>NUCLEOTIDE SEQUENCE [LARGE SCALE GENOMIC DNA]</scope>
</reference>
<protein>
    <recommendedName>
        <fullName evidence="3">Glycosyl transferase family 11</fullName>
    </recommendedName>
</protein>
<dbReference type="Proteomes" id="UP000179059">
    <property type="component" value="Unassembled WGS sequence"/>
</dbReference>
<name>A0A1G2C8V0_9BACT</name>
<dbReference type="STRING" id="1798647.A2855_02980"/>
<dbReference type="AlphaFoldDB" id="A0A1G2C8V0"/>
<accession>A0A1G2C8V0</accession>
<gene>
    <name evidence="1" type="ORF">A2855_02980</name>
</gene>